<name>A0ABV6BE07_9GAMM</name>
<accession>A0ABV6BE07</accession>
<evidence type="ECO:0000313" key="1">
    <source>
        <dbReference type="EMBL" id="MFC0049113.1"/>
    </source>
</evidence>
<evidence type="ECO:0000313" key="2">
    <source>
        <dbReference type="Proteomes" id="UP001589813"/>
    </source>
</evidence>
<keyword evidence="2" id="KW-1185">Reference proteome</keyword>
<proteinExistence type="predicted"/>
<evidence type="ECO:0008006" key="3">
    <source>
        <dbReference type="Google" id="ProtNLM"/>
    </source>
</evidence>
<protein>
    <recommendedName>
        <fullName evidence="3">Bacteriocin</fullName>
    </recommendedName>
</protein>
<organism evidence="1 2">
    <name type="scientific">Rheinheimera tilapiae</name>
    <dbReference type="NCBI Taxonomy" id="875043"/>
    <lineage>
        <taxon>Bacteria</taxon>
        <taxon>Pseudomonadati</taxon>
        <taxon>Pseudomonadota</taxon>
        <taxon>Gammaproteobacteria</taxon>
        <taxon>Chromatiales</taxon>
        <taxon>Chromatiaceae</taxon>
        <taxon>Rheinheimera</taxon>
    </lineage>
</organism>
<dbReference type="Proteomes" id="UP001589813">
    <property type="component" value="Unassembled WGS sequence"/>
</dbReference>
<dbReference type="RefSeq" id="WP_377244380.1">
    <property type="nucleotide sequence ID" value="NZ_JBHLXP010000003.1"/>
</dbReference>
<comment type="caution">
    <text evidence="1">The sequence shown here is derived from an EMBL/GenBank/DDBJ whole genome shotgun (WGS) entry which is preliminary data.</text>
</comment>
<reference evidence="1 2" key="1">
    <citation type="submission" date="2024-09" db="EMBL/GenBank/DDBJ databases">
        <authorList>
            <person name="Sun Q."/>
            <person name="Mori K."/>
        </authorList>
    </citation>
    <scope>NUCLEOTIDE SEQUENCE [LARGE SCALE GENOMIC DNA]</scope>
    <source>
        <strain evidence="1 2">KCTC 23315</strain>
    </source>
</reference>
<gene>
    <name evidence="1" type="ORF">ACFFJP_12530</name>
</gene>
<sequence>MKFNAKSKLFAALFPVSKQEQSAELVELNSAELAQVSGGISLKSNDGVVSALHIGDSDGPIWIKN</sequence>
<dbReference type="EMBL" id="JBHLXP010000003">
    <property type="protein sequence ID" value="MFC0049113.1"/>
    <property type="molecule type" value="Genomic_DNA"/>
</dbReference>